<dbReference type="Gene3D" id="1.10.150.240">
    <property type="entry name" value="Putative phosphatase, domain 2"/>
    <property type="match status" value="1"/>
</dbReference>
<dbReference type="NCBIfam" id="TIGR01662">
    <property type="entry name" value="HAD-SF-IIIA"/>
    <property type="match status" value="1"/>
</dbReference>
<dbReference type="SFLD" id="SFLDG01135">
    <property type="entry name" value="C1.5.6:_HAD__Beta-PGM__Phospha"/>
    <property type="match status" value="1"/>
</dbReference>
<dbReference type="InterPro" id="IPR023214">
    <property type="entry name" value="HAD_sf"/>
</dbReference>
<name>A0A840MN60_9PROT</name>
<dbReference type="Gene3D" id="3.40.50.1000">
    <property type="entry name" value="HAD superfamily/HAD-like"/>
    <property type="match status" value="1"/>
</dbReference>
<dbReference type="Pfam" id="PF13419">
    <property type="entry name" value="HAD_2"/>
    <property type="match status" value="1"/>
</dbReference>
<dbReference type="PANTHER" id="PTHR47478">
    <property type="match status" value="1"/>
</dbReference>
<dbReference type="InterPro" id="IPR041492">
    <property type="entry name" value="HAD_2"/>
</dbReference>
<keyword evidence="1" id="KW-0378">Hydrolase</keyword>
<organism evidence="1 2">
    <name type="scientific">Chitinivorax tropicus</name>
    <dbReference type="NCBI Taxonomy" id="714531"/>
    <lineage>
        <taxon>Bacteria</taxon>
        <taxon>Pseudomonadati</taxon>
        <taxon>Pseudomonadota</taxon>
        <taxon>Betaproteobacteria</taxon>
        <taxon>Chitinivorax</taxon>
    </lineage>
</organism>
<gene>
    <name evidence="1" type="ORF">HNQ59_001695</name>
</gene>
<dbReference type="NCBIfam" id="TIGR01549">
    <property type="entry name" value="HAD-SF-IA-v1"/>
    <property type="match status" value="1"/>
</dbReference>
<dbReference type="SFLD" id="SFLDS00003">
    <property type="entry name" value="Haloacid_Dehalogenase"/>
    <property type="match status" value="1"/>
</dbReference>
<dbReference type="InterPro" id="IPR023198">
    <property type="entry name" value="PGP-like_dom2"/>
</dbReference>
<dbReference type="InterPro" id="IPR006549">
    <property type="entry name" value="HAD-SF_hydro_IIIA"/>
</dbReference>
<dbReference type="RefSeq" id="WP_184037635.1">
    <property type="nucleotide sequence ID" value="NZ_JACHHY010000008.1"/>
</dbReference>
<dbReference type="PRINTS" id="PR00413">
    <property type="entry name" value="HADHALOGNASE"/>
</dbReference>
<dbReference type="NCBIfam" id="TIGR01509">
    <property type="entry name" value="HAD-SF-IA-v3"/>
    <property type="match status" value="1"/>
</dbReference>
<proteinExistence type="predicted"/>
<dbReference type="InterPro" id="IPR036412">
    <property type="entry name" value="HAD-like_sf"/>
</dbReference>
<protein>
    <submittedName>
        <fullName evidence="1">Putative hydrolase of the HAD superfamily</fullName>
    </submittedName>
</protein>
<keyword evidence="2" id="KW-1185">Reference proteome</keyword>
<evidence type="ECO:0000313" key="1">
    <source>
        <dbReference type="EMBL" id="MBB5018407.1"/>
    </source>
</evidence>
<dbReference type="GO" id="GO:0016787">
    <property type="term" value="F:hydrolase activity"/>
    <property type="evidence" value="ECO:0007669"/>
    <property type="project" value="UniProtKB-KW"/>
</dbReference>
<dbReference type="InterPro" id="IPR052550">
    <property type="entry name" value="Pyrimidine_5'-ntase_YjjG"/>
</dbReference>
<dbReference type="PANTHER" id="PTHR47478:SF1">
    <property type="entry name" value="PYRIMIDINE 5'-NUCLEOTIDASE YJJG"/>
    <property type="match status" value="1"/>
</dbReference>
<comment type="caution">
    <text evidence="1">The sequence shown here is derived from an EMBL/GenBank/DDBJ whole genome shotgun (WGS) entry which is preliminary data.</text>
</comment>
<dbReference type="EMBL" id="JACHHY010000008">
    <property type="protein sequence ID" value="MBB5018407.1"/>
    <property type="molecule type" value="Genomic_DNA"/>
</dbReference>
<dbReference type="InterPro" id="IPR006439">
    <property type="entry name" value="HAD-SF_hydro_IA"/>
</dbReference>
<reference evidence="1 2" key="1">
    <citation type="submission" date="2020-08" db="EMBL/GenBank/DDBJ databases">
        <title>Genomic Encyclopedia of Type Strains, Phase IV (KMG-IV): sequencing the most valuable type-strain genomes for metagenomic binning, comparative biology and taxonomic classification.</title>
        <authorList>
            <person name="Goeker M."/>
        </authorList>
    </citation>
    <scope>NUCLEOTIDE SEQUENCE [LARGE SCALE GENOMIC DNA]</scope>
    <source>
        <strain evidence="1 2">DSM 27165</strain>
    </source>
</reference>
<evidence type="ECO:0000313" key="2">
    <source>
        <dbReference type="Proteomes" id="UP000575898"/>
    </source>
</evidence>
<dbReference type="Proteomes" id="UP000575898">
    <property type="component" value="Unassembled WGS sequence"/>
</dbReference>
<sequence length="239" mass="26874">MPIAVALFDLDDTLFDHHHATNVALKTVFQEYIAPSDIPFDDFASVHLELMDRLHHQHMVLGRLSLGQVREIRFEQLLAHFGLDLPHTPAQLAARQRSVFLENRRLIDGARSLLEALRAQGIQIGIVTNNMLNEQIDKLAHLQIANLIDQLITVDMVGAGKPEPDIFHYALHRHHCKPEQAVMVGDSWPNDVIGAHRAGIRPVWLNRHHQARPDATPCVEIHQLTPTDEALDAILNGPV</sequence>
<dbReference type="SFLD" id="SFLDG01129">
    <property type="entry name" value="C1.5:_HAD__Beta-PGM__Phosphata"/>
    <property type="match status" value="1"/>
</dbReference>
<accession>A0A840MN60</accession>
<dbReference type="AlphaFoldDB" id="A0A840MN60"/>
<dbReference type="SUPFAM" id="SSF56784">
    <property type="entry name" value="HAD-like"/>
    <property type="match status" value="1"/>
</dbReference>